<dbReference type="Pfam" id="PF01636">
    <property type="entry name" value="APH"/>
    <property type="match status" value="1"/>
</dbReference>
<dbReference type="KEGG" id="dat:HRM2_21240"/>
<gene>
    <name evidence="2" type="ordered locus">HRM2_21240</name>
</gene>
<dbReference type="eggNOG" id="COG2334">
    <property type="taxonomic scope" value="Bacteria"/>
</dbReference>
<organism evidence="2 3">
    <name type="scientific">Desulforapulum autotrophicum (strain ATCC 43914 / DSM 3382 / VKM B-1955 / HRM2)</name>
    <name type="common">Desulfobacterium autotrophicum</name>
    <dbReference type="NCBI Taxonomy" id="177437"/>
    <lineage>
        <taxon>Bacteria</taxon>
        <taxon>Pseudomonadati</taxon>
        <taxon>Thermodesulfobacteriota</taxon>
        <taxon>Desulfobacteria</taxon>
        <taxon>Desulfobacterales</taxon>
        <taxon>Desulfobacteraceae</taxon>
        <taxon>Desulforapulum</taxon>
    </lineage>
</organism>
<keyword evidence="3" id="KW-1185">Reference proteome</keyword>
<accession>C0QDF8</accession>
<evidence type="ECO:0000259" key="1">
    <source>
        <dbReference type="Pfam" id="PF01636"/>
    </source>
</evidence>
<proteinExistence type="predicted"/>
<dbReference type="OrthoDB" id="9797603at2"/>
<dbReference type="EMBL" id="CP001087">
    <property type="protein sequence ID" value="ACN15222.1"/>
    <property type="molecule type" value="Genomic_DNA"/>
</dbReference>
<feature type="domain" description="Aminoglycoside phosphotransferase" evidence="1">
    <location>
        <begin position="48"/>
        <end position="275"/>
    </location>
</feature>
<dbReference type="Proteomes" id="UP000000442">
    <property type="component" value="Chromosome"/>
</dbReference>
<sequence length="320" mass="36719">MKDLTDLEYLNRVVRGYKLELSRLYGDGGIIGSPERSLNRTVAEDRAGERYIVEEFVSEKSDKKQRIGEYQHTLQDLAVPHVHPPLRNRDGCVLTELDGRFFQITPFIPGVVLPRPDYVMDAWRGEAMADFLISLYGKTRDTPMLRQQEKAGQGFSIAGYVQKILKEIDQKNPEISSRVRPVAACLTDRFMADHDRVPRIFCHGDFHVMNVIWDVSKIAGVIDWEFCGLRPDVYDIANMIGCIGIENPNALGGPLVTRFLEKLFQSSLISRMGWENLAEFIISLRFAWLGEWLRNNDLEMIEMELVYMTLLAENQATLFR</sequence>
<evidence type="ECO:0000313" key="3">
    <source>
        <dbReference type="Proteomes" id="UP000000442"/>
    </source>
</evidence>
<dbReference type="HOGENOM" id="CLU_791632_0_0_7"/>
<dbReference type="AlphaFoldDB" id="C0QDF8"/>
<reference evidence="2 3" key="1">
    <citation type="journal article" date="2009" name="Environ. Microbiol.">
        <title>Genome sequence of Desulfobacterium autotrophicum HRM2, a marine sulfate reducer oxidizing organic carbon completely to carbon dioxide.</title>
        <authorList>
            <person name="Strittmatter A.W."/>
            <person name="Liesegang H."/>
            <person name="Rabus R."/>
            <person name="Decker I."/>
            <person name="Amann J."/>
            <person name="Andres S."/>
            <person name="Henne A."/>
            <person name="Fricke W.F."/>
            <person name="Martinez-Arias R."/>
            <person name="Bartels D."/>
            <person name="Goesmann A."/>
            <person name="Krause L."/>
            <person name="Puehler A."/>
            <person name="Klenk H.P."/>
            <person name="Richter M."/>
            <person name="Schuler M."/>
            <person name="Gloeckner F.O."/>
            <person name="Meyerdierks A."/>
            <person name="Gottschalk G."/>
            <person name="Amann R."/>
        </authorList>
    </citation>
    <scope>NUCLEOTIDE SEQUENCE [LARGE SCALE GENOMIC DNA]</scope>
    <source>
        <strain evidence="3">ATCC 43914 / DSM 3382 / HRM2</strain>
    </source>
</reference>
<dbReference type="SUPFAM" id="SSF56112">
    <property type="entry name" value="Protein kinase-like (PK-like)"/>
    <property type="match status" value="1"/>
</dbReference>
<dbReference type="Gene3D" id="3.90.1200.10">
    <property type="match status" value="1"/>
</dbReference>
<name>C0QDF8_DESAH</name>
<dbReference type="RefSeq" id="WP_015903993.1">
    <property type="nucleotide sequence ID" value="NC_012108.1"/>
</dbReference>
<protein>
    <submittedName>
        <fullName evidence="2">Phosphotransferase family protein</fullName>
    </submittedName>
</protein>
<dbReference type="InterPro" id="IPR002575">
    <property type="entry name" value="Aminoglycoside_PTrfase"/>
</dbReference>
<dbReference type="InterPro" id="IPR011009">
    <property type="entry name" value="Kinase-like_dom_sf"/>
</dbReference>
<evidence type="ECO:0000313" key="2">
    <source>
        <dbReference type="EMBL" id="ACN15222.1"/>
    </source>
</evidence>